<name>A0A453GX85_AEGTS</name>
<reference evidence="3" key="5">
    <citation type="journal article" date="2021" name="G3 (Bethesda)">
        <title>Aegilops tauschii genome assembly Aet v5.0 features greater sequence contiguity and improved annotation.</title>
        <authorList>
            <person name="Wang L."/>
            <person name="Zhu T."/>
            <person name="Rodriguez J.C."/>
            <person name="Deal K.R."/>
            <person name="Dubcovsky J."/>
            <person name="McGuire P.E."/>
            <person name="Lux T."/>
            <person name="Spannagl M."/>
            <person name="Mayer K.F.X."/>
            <person name="Baldrich P."/>
            <person name="Meyers B.C."/>
            <person name="Huo N."/>
            <person name="Gu Y.Q."/>
            <person name="Zhou H."/>
            <person name="Devos K.M."/>
            <person name="Bennetzen J.L."/>
            <person name="Unver T."/>
            <person name="Budak H."/>
            <person name="Gulick P.J."/>
            <person name="Galiba G."/>
            <person name="Kalapos B."/>
            <person name="Nelson D.R."/>
            <person name="Li P."/>
            <person name="You F.M."/>
            <person name="Luo M.C."/>
            <person name="Dvorak J."/>
        </authorList>
    </citation>
    <scope>NUCLEOTIDE SEQUENCE [LARGE SCALE GENOMIC DNA]</scope>
    <source>
        <strain evidence="3">cv. AL8/78</strain>
    </source>
</reference>
<feature type="region of interest" description="Disordered" evidence="1">
    <location>
        <begin position="70"/>
        <end position="96"/>
    </location>
</feature>
<dbReference type="AlphaFoldDB" id="A0A453GX85"/>
<reference evidence="3" key="4">
    <citation type="submission" date="2019-03" db="UniProtKB">
        <authorList>
            <consortium name="EnsemblPlants"/>
        </authorList>
    </citation>
    <scope>IDENTIFICATION</scope>
</reference>
<proteinExistence type="predicted"/>
<protein>
    <recommendedName>
        <fullName evidence="5">REJ domain-containing protein</fullName>
    </recommendedName>
</protein>
<accession>A0A453GX85</accession>
<feature type="signal peptide" evidence="2">
    <location>
        <begin position="1"/>
        <end position="20"/>
    </location>
</feature>
<reference evidence="4" key="2">
    <citation type="journal article" date="2017" name="Nat. Plants">
        <title>The Aegilops tauschii genome reveals multiple impacts of transposons.</title>
        <authorList>
            <person name="Zhao G."/>
            <person name="Zou C."/>
            <person name="Li K."/>
            <person name="Wang K."/>
            <person name="Li T."/>
            <person name="Gao L."/>
            <person name="Zhang X."/>
            <person name="Wang H."/>
            <person name="Yang Z."/>
            <person name="Liu X."/>
            <person name="Jiang W."/>
            <person name="Mao L."/>
            <person name="Kong X."/>
            <person name="Jiao Y."/>
            <person name="Jia J."/>
        </authorList>
    </citation>
    <scope>NUCLEOTIDE SEQUENCE [LARGE SCALE GENOMIC DNA]</scope>
    <source>
        <strain evidence="4">cv. AL8/78</strain>
    </source>
</reference>
<dbReference type="Gramene" id="AET3Gv21242700.3">
    <property type="protein sequence ID" value="AET3Gv21242700.3"/>
    <property type="gene ID" value="AET3Gv21242700"/>
</dbReference>
<keyword evidence="4" id="KW-1185">Reference proteome</keyword>
<evidence type="ECO:0000313" key="3">
    <source>
        <dbReference type="EnsemblPlants" id="AET3Gv21242700.3"/>
    </source>
</evidence>
<reference evidence="3" key="3">
    <citation type="journal article" date="2017" name="Nature">
        <title>Genome sequence of the progenitor of the wheat D genome Aegilops tauschii.</title>
        <authorList>
            <person name="Luo M.C."/>
            <person name="Gu Y.Q."/>
            <person name="Puiu D."/>
            <person name="Wang H."/>
            <person name="Twardziok S.O."/>
            <person name="Deal K.R."/>
            <person name="Huo N."/>
            <person name="Zhu T."/>
            <person name="Wang L."/>
            <person name="Wang Y."/>
            <person name="McGuire P.E."/>
            <person name="Liu S."/>
            <person name="Long H."/>
            <person name="Ramasamy R.K."/>
            <person name="Rodriguez J.C."/>
            <person name="Van S.L."/>
            <person name="Yuan L."/>
            <person name="Wang Z."/>
            <person name="Xia Z."/>
            <person name="Xiao L."/>
            <person name="Anderson O.D."/>
            <person name="Ouyang S."/>
            <person name="Liang Y."/>
            <person name="Zimin A.V."/>
            <person name="Pertea G."/>
            <person name="Qi P."/>
            <person name="Bennetzen J.L."/>
            <person name="Dai X."/>
            <person name="Dawson M.W."/>
            <person name="Muller H.G."/>
            <person name="Kugler K."/>
            <person name="Rivarola-Duarte L."/>
            <person name="Spannagl M."/>
            <person name="Mayer K.F.X."/>
            <person name="Lu F.H."/>
            <person name="Bevan M.W."/>
            <person name="Leroy P."/>
            <person name="Li P."/>
            <person name="You F.M."/>
            <person name="Sun Q."/>
            <person name="Liu Z."/>
            <person name="Lyons E."/>
            <person name="Wicker T."/>
            <person name="Salzberg S.L."/>
            <person name="Devos K.M."/>
            <person name="Dvorak J."/>
        </authorList>
    </citation>
    <scope>NUCLEOTIDE SEQUENCE [LARGE SCALE GENOMIC DNA]</scope>
    <source>
        <strain evidence="3">cv. AL8/78</strain>
    </source>
</reference>
<evidence type="ECO:0008006" key="5">
    <source>
        <dbReference type="Google" id="ProtNLM"/>
    </source>
</evidence>
<sequence length="96" mass="10388">PFSLISWLCCYLALSPFSLSSWVALAPSQSSQELDPPVSSSFHSIPFLGTSTLIPFDFPSCRSCQVSSSHYLFSPTSSPASRPNTSLLSQQLSLEV</sequence>
<dbReference type="Proteomes" id="UP000015105">
    <property type="component" value="Chromosome 3D"/>
</dbReference>
<keyword evidence="2" id="KW-0732">Signal</keyword>
<evidence type="ECO:0000256" key="2">
    <source>
        <dbReference type="SAM" id="SignalP"/>
    </source>
</evidence>
<feature type="chain" id="PRO_5019304294" description="REJ domain-containing protein" evidence="2">
    <location>
        <begin position="21"/>
        <end position="96"/>
    </location>
</feature>
<organism evidence="3 4">
    <name type="scientific">Aegilops tauschii subsp. strangulata</name>
    <name type="common">Goatgrass</name>
    <dbReference type="NCBI Taxonomy" id="200361"/>
    <lineage>
        <taxon>Eukaryota</taxon>
        <taxon>Viridiplantae</taxon>
        <taxon>Streptophyta</taxon>
        <taxon>Embryophyta</taxon>
        <taxon>Tracheophyta</taxon>
        <taxon>Spermatophyta</taxon>
        <taxon>Magnoliopsida</taxon>
        <taxon>Liliopsida</taxon>
        <taxon>Poales</taxon>
        <taxon>Poaceae</taxon>
        <taxon>BOP clade</taxon>
        <taxon>Pooideae</taxon>
        <taxon>Triticodae</taxon>
        <taxon>Triticeae</taxon>
        <taxon>Triticinae</taxon>
        <taxon>Aegilops</taxon>
    </lineage>
</organism>
<evidence type="ECO:0000313" key="4">
    <source>
        <dbReference type="Proteomes" id="UP000015105"/>
    </source>
</evidence>
<evidence type="ECO:0000256" key="1">
    <source>
        <dbReference type="SAM" id="MobiDB-lite"/>
    </source>
</evidence>
<reference evidence="4" key="1">
    <citation type="journal article" date="2014" name="Science">
        <title>Ancient hybridizations among the ancestral genomes of bread wheat.</title>
        <authorList>
            <consortium name="International Wheat Genome Sequencing Consortium,"/>
            <person name="Marcussen T."/>
            <person name="Sandve S.R."/>
            <person name="Heier L."/>
            <person name="Spannagl M."/>
            <person name="Pfeifer M."/>
            <person name="Jakobsen K.S."/>
            <person name="Wulff B.B."/>
            <person name="Steuernagel B."/>
            <person name="Mayer K.F."/>
            <person name="Olsen O.A."/>
        </authorList>
    </citation>
    <scope>NUCLEOTIDE SEQUENCE [LARGE SCALE GENOMIC DNA]</scope>
    <source>
        <strain evidence="4">cv. AL8/78</strain>
    </source>
</reference>
<dbReference type="EnsemblPlants" id="AET3Gv21242700.3">
    <property type="protein sequence ID" value="AET3Gv21242700.3"/>
    <property type="gene ID" value="AET3Gv21242700"/>
</dbReference>